<name>A0A314KMA4_NICAT</name>
<keyword evidence="2" id="KW-1185">Reference proteome</keyword>
<feature type="non-terminal residue" evidence="1">
    <location>
        <position position="1"/>
    </location>
</feature>
<feature type="non-terminal residue" evidence="1">
    <location>
        <position position="88"/>
    </location>
</feature>
<proteinExistence type="predicted"/>
<dbReference type="EMBL" id="MJEQ01001655">
    <property type="protein sequence ID" value="OIT29899.1"/>
    <property type="molecule type" value="Genomic_DNA"/>
</dbReference>
<dbReference type="Gramene" id="OIT29899">
    <property type="protein sequence ID" value="OIT29899"/>
    <property type="gene ID" value="A4A49_63832"/>
</dbReference>
<organism evidence="1 2">
    <name type="scientific">Nicotiana attenuata</name>
    <name type="common">Coyote tobacco</name>
    <dbReference type="NCBI Taxonomy" id="49451"/>
    <lineage>
        <taxon>Eukaryota</taxon>
        <taxon>Viridiplantae</taxon>
        <taxon>Streptophyta</taxon>
        <taxon>Embryophyta</taxon>
        <taxon>Tracheophyta</taxon>
        <taxon>Spermatophyta</taxon>
        <taxon>Magnoliopsida</taxon>
        <taxon>eudicotyledons</taxon>
        <taxon>Gunneridae</taxon>
        <taxon>Pentapetalae</taxon>
        <taxon>asterids</taxon>
        <taxon>lamiids</taxon>
        <taxon>Solanales</taxon>
        <taxon>Solanaceae</taxon>
        <taxon>Nicotianoideae</taxon>
        <taxon>Nicotianeae</taxon>
        <taxon>Nicotiana</taxon>
    </lineage>
</organism>
<evidence type="ECO:0000313" key="2">
    <source>
        <dbReference type="Proteomes" id="UP000187609"/>
    </source>
</evidence>
<evidence type="ECO:0000313" key="1">
    <source>
        <dbReference type="EMBL" id="OIT29899.1"/>
    </source>
</evidence>
<comment type="caution">
    <text evidence="1">The sequence shown here is derived from an EMBL/GenBank/DDBJ whole genome shotgun (WGS) entry which is preliminary data.</text>
</comment>
<accession>A0A314KMA4</accession>
<reference evidence="1" key="1">
    <citation type="submission" date="2016-11" db="EMBL/GenBank/DDBJ databases">
        <title>The genome of Nicotiana attenuata.</title>
        <authorList>
            <person name="Xu S."/>
            <person name="Brockmoeller T."/>
            <person name="Gaquerel E."/>
            <person name="Navarro A."/>
            <person name="Kuhl H."/>
            <person name="Gase K."/>
            <person name="Ling Z."/>
            <person name="Zhou W."/>
            <person name="Kreitzer C."/>
            <person name="Stanke M."/>
            <person name="Tang H."/>
            <person name="Lyons E."/>
            <person name="Pandey P."/>
            <person name="Pandey S.P."/>
            <person name="Timmermann B."/>
            <person name="Baldwin I.T."/>
        </authorList>
    </citation>
    <scope>NUCLEOTIDE SEQUENCE [LARGE SCALE GENOMIC DNA]</scope>
    <source>
        <strain evidence="1">UT</strain>
    </source>
</reference>
<dbReference type="AlphaFoldDB" id="A0A314KMA4"/>
<dbReference type="Proteomes" id="UP000187609">
    <property type="component" value="Unassembled WGS sequence"/>
</dbReference>
<gene>
    <name evidence="1" type="ORF">A4A49_63832</name>
</gene>
<sequence>IHRMDMVVVKRTYRKQNRVVDALAKEAAKEVFLNKSRILSVLPMFVNDIFWADILGTELIRTFVGYNIDTIVHNITAMGVLQYPSNDS</sequence>
<protein>
    <submittedName>
        <fullName evidence="1">Uncharacterized protein</fullName>
    </submittedName>
</protein>